<feature type="transmembrane region" description="Helical" evidence="11">
    <location>
        <begin position="154"/>
        <end position="178"/>
    </location>
</feature>
<feature type="transmembrane region" description="Helical" evidence="11">
    <location>
        <begin position="410"/>
        <end position="429"/>
    </location>
</feature>
<feature type="transmembrane region" description="Helical" evidence="11">
    <location>
        <begin position="255"/>
        <end position="274"/>
    </location>
</feature>
<comment type="caution">
    <text evidence="13">The sequence shown here is derived from an EMBL/GenBank/DDBJ whole genome shotgun (WGS) entry which is preliminary data.</text>
</comment>
<dbReference type="EMBL" id="VLTK01000010">
    <property type="protein sequence ID" value="TSI13999.1"/>
    <property type="molecule type" value="Genomic_DNA"/>
</dbReference>
<comment type="subcellular location">
    <subcellularLocation>
        <location evidence="1">Cell membrane</location>
        <topology evidence="1">Multi-pass membrane protein</topology>
    </subcellularLocation>
</comment>
<feature type="transmembrane region" description="Helical" evidence="11">
    <location>
        <begin position="286"/>
        <end position="308"/>
    </location>
</feature>
<dbReference type="PROSITE" id="PS50850">
    <property type="entry name" value="MFS"/>
    <property type="match status" value="1"/>
</dbReference>
<evidence type="ECO:0000256" key="9">
    <source>
        <dbReference type="ARBA" id="ARBA00037295"/>
    </source>
</evidence>
<dbReference type="NCBIfam" id="NF007414">
    <property type="entry name" value="PRK09952.1"/>
    <property type="match status" value="1"/>
</dbReference>
<dbReference type="InterPro" id="IPR020846">
    <property type="entry name" value="MFS_dom"/>
</dbReference>
<dbReference type="OrthoDB" id="8953821at2"/>
<keyword evidence="4" id="KW-1003">Cell membrane</keyword>
<evidence type="ECO:0000256" key="7">
    <source>
        <dbReference type="ARBA" id="ARBA00022989"/>
    </source>
</evidence>
<feature type="transmembrane region" description="Helical" evidence="11">
    <location>
        <begin position="190"/>
        <end position="209"/>
    </location>
</feature>
<protein>
    <recommendedName>
        <fullName evidence="10">Putative proline/betaine transporter</fullName>
    </recommendedName>
</protein>
<proteinExistence type="inferred from homology"/>
<evidence type="ECO:0000256" key="8">
    <source>
        <dbReference type="ARBA" id="ARBA00023136"/>
    </source>
</evidence>
<comment type="similarity">
    <text evidence="2">Belongs to the major facilitator superfamily. Metabolite:H+ Symporter (MHS) family (TC 2.A.1.6) family.</text>
</comment>
<dbReference type="Pfam" id="PF07690">
    <property type="entry name" value="MFS_1"/>
    <property type="match status" value="1"/>
</dbReference>
<reference evidence="13 14" key="1">
    <citation type="submission" date="2019-07" db="EMBL/GenBank/DDBJ databases">
        <title>Draft genome sequence of Brevibacterium aurantiacum XU54 isolated from Xinjiang China.</title>
        <authorList>
            <person name="Xu X."/>
        </authorList>
    </citation>
    <scope>NUCLEOTIDE SEQUENCE [LARGE SCALE GENOMIC DNA]</scope>
    <source>
        <strain evidence="13 14">XU54</strain>
    </source>
</reference>
<dbReference type="FunFam" id="1.20.1250.20:FF:000001">
    <property type="entry name" value="Dicarboxylate MFS transporter"/>
    <property type="match status" value="1"/>
</dbReference>
<keyword evidence="3" id="KW-0813">Transport</keyword>
<feature type="domain" description="Major facilitator superfamily (MFS) profile" evidence="12">
    <location>
        <begin position="17"/>
        <end position="432"/>
    </location>
</feature>
<dbReference type="InterPro" id="IPR011701">
    <property type="entry name" value="MFS"/>
</dbReference>
<keyword evidence="5 11" id="KW-0812">Transmembrane</keyword>
<evidence type="ECO:0000256" key="2">
    <source>
        <dbReference type="ARBA" id="ARBA00008240"/>
    </source>
</evidence>
<evidence type="ECO:0000256" key="6">
    <source>
        <dbReference type="ARBA" id="ARBA00022847"/>
    </source>
</evidence>
<organism evidence="13 14">
    <name type="scientific">Brevibacterium aurantiacum</name>
    <dbReference type="NCBI Taxonomy" id="273384"/>
    <lineage>
        <taxon>Bacteria</taxon>
        <taxon>Bacillati</taxon>
        <taxon>Actinomycetota</taxon>
        <taxon>Actinomycetes</taxon>
        <taxon>Micrococcales</taxon>
        <taxon>Brevibacteriaceae</taxon>
        <taxon>Brevibacterium</taxon>
    </lineage>
</organism>
<keyword evidence="14" id="KW-1185">Reference proteome</keyword>
<name>A0A556C972_BREAU</name>
<comment type="function">
    <text evidence="9">May be a proton symporter involved in the uptake of osmolytes such as proline and glycine betaine.</text>
</comment>
<evidence type="ECO:0000256" key="5">
    <source>
        <dbReference type="ARBA" id="ARBA00022692"/>
    </source>
</evidence>
<feature type="transmembrane region" description="Helical" evidence="11">
    <location>
        <begin position="21"/>
        <end position="43"/>
    </location>
</feature>
<evidence type="ECO:0000256" key="1">
    <source>
        <dbReference type="ARBA" id="ARBA00004651"/>
    </source>
</evidence>
<feature type="transmembrane region" description="Helical" evidence="11">
    <location>
        <begin position="90"/>
        <end position="108"/>
    </location>
</feature>
<evidence type="ECO:0000256" key="4">
    <source>
        <dbReference type="ARBA" id="ARBA00022475"/>
    </source>
</evidence>
<dbReference type="PANTHER" id="PTHR43045">
    <property type="entry name" value="SHIKIMATE TRANSPORTER"/>
    <property type="match status" value="1"/>
</dbReference>
<dbReference type="PROSITE" id="PS00217">
    <property type="entry name" value="SUGAR_TRANSPORT_2"/>
    <property type="match status" value="1"/>
</dbReference>
<evidence type="ECO:0000259" key="12">
    <source>
        <dbReference type="PROSITE" id="PS50850"/>
    </source>
</evidence>
<dbReference type="PANTHER" id="PTHR43045:SF1">
    <property type="entry name" value="SHIKIMATE TRANSPORTER"/>
    <property type="match status" value="1"/>
</dbReference>
<feature type="transmembrane region" description="Helical" evidence="11">
    <location>
        <begin position="342"/>
        <end position="360"/>
    </location>
</feature>
<sequence>MATSEFTSAAQKSARRAAFGSFAGAVIDWYDFILYGLVAALVFNTEFFPDISPVAGTLAAFATFGVGFLFRPLGGIVFGHFGDRIGRKRMLVLTMIIMGSATTLIGFLPGYESIGWVAPALLVSLRIIQGFAVGGEWGGAALLAVENAPRTRRAFYSSGVQVGYSVGLILATGSVLAVRHFTTDEQFVAWGWRIPFIASIVLVVVGLIVRAKVEDDAGVAARVAAAELEAEKTHKRRIPLFEALRAHPGAFLRIFAMRLAELISGYIVITFAVSYGSTYGGFSEDFMLNIGLIVGSLGIVTIPTFAYLSDRFGRRNVYLIGSLVGVAGSAPFFLAIESGSTIAVIIAAVVLFNIAHDMVVSAQQPLFTEMFGAEFRYSGAGVGYQVASAVAGGFTPFIATALVAATGGSWYLVAVYLGLGCLISFFAALKIRTPKQKEVVAHEPTSV</sequence>
<dbReference type="Proteomes" id="UP000316406">
    <property type="component" value="Unassembled WGS sequence"/>
</dbReference>
<evidence type="ECO:0000313" key="13">
    <source>
        <dbReference type="EMBL" id="TSI13999.1"/>
    </source>
</evidence>
<dbReference type="SUPFAM" id="SSF103473">
    <property type="entry name" value="MFS general substrate transporter"/>
    <property type="match status" value="1"/>
</dbReference>
<feature type="transmembrane region" description="Helical" evidence="11">
    <location>
        <begin position="317"/>
        <end position="336"/>
    </location>
</feature>
<keyword evidence="8 11" id="KW-0472">Membrane</keyword>
<dbReference type="CDD" id="cd17369">
    <property type="entry name" value="MFS_ShiA_like"/>
    <property type="match status" value="1"/>
</dbReference>
<dbReference type="GO" id="GO:0015293">
    <property type="term" value="F:symporter activity"/>
    <property type="evidence" value="ECO:0007669"/>
    <property type="project" value="UniProtKB-KW"/>
</dbReference>
<gene>
    <name evidence="13" type="primary">shiA</name>
    <name evidence="13" type="ORF">FO013_16530</name>
</gene>
<dbReference type="InterPro" id="IPR005829">
    <property type="entry name" value="Sugar_transporter_CS"/>
</dbReference>
<dbReference type="AlphaFoldDB" id="A0A556C972"/>
<dbReference type="Gene3D" id="1.20.1250.20">
    <property type="entry name" value="MFS general substrate transporter like domains"/>
    <property type="match status" value="2"/>
</dbReference>
<accession>A0A556C972</accession>
<dbReference type="InterPro" id="IPR036259">
    <property type="entry name" value="MFS_trans_sf"/>
</dbReference>
<dbReference type="GO" id="GO:0005886">
    <property type="term" value="C:plasma membrane"/>
    <property type="evidence" value="ECO:0007669"/>
    <property type="project" value="UniProtKB-SubCell"/>
</dbReference>
<evidence type="ECO:0000256" key="10">
    <source>
        <dbReference type="ARBA" id="ARBA00039918"/>
    </source>
</evidence>
<evidence type="ECO:0000313" key="14">
    <source>
        <dbReference type="Proteomes" id="UP000316406"/>
    </source>
</evidence>
<feature type="transmembrane region" description="Helical" evidence="11">
    <location>
        <begin position="381"/>
        <end position="404"/>
    </location>
</feature>
<keyword evidence="7 11" id="KW-1133">Transmembrane helix</keyword>
<evidence type="ECO:0000256" key="11">
    <source>
        <dbReference type="SAM" id="Phobius"/>
    </source>
</evidence>
<keyword evidence="6" id="KW-0769">Symport</keyword>
<feature type="transmembrane region" description="Helical" evidence="11">
    <location>
        <begin position="55"/>
        <end position="78"/>
    </location>
</feature>
<evidence type="ECO:0000256" key="3">
    <source>
        <dbReference type="ARBA" id="ARBA00022448"/>
    </source>
</evidence>